<dbReference type="InterPro" id="IPR026341">
    <property type="entry name" value="T9SS_type_B"/>
</dbReference>
<dbReference type="Gene3D" id="2.60.40.740">
    <property type="match status" value="1"/>
</dbReference>
<dbReference type="Proteomes" id="UP000287527">
    <property type="component" value="Unassembled WGS sequence"/>
</dbReference>
<feature type="signal peptide" evidence="1">
    <location>
        <begin position="1"/>
        <end position="35"/>
    </location>
</feature>
<organism evidence="2 3">
    <name type="scientific">Flavobacterium cerinum</name>
    <dbReference type="NCBI Taxonomy" id="2502784"/>
    <lineage>
        <taxon>Bacteria</taxon>
        <taxon>Pseudomonadati</taxon>
        <taxon>Bacteroidota</taxon>
        <taxon>Flavobacteriia</taxon>
        <taxon>Flavobacteriales</taxon>
        <taxon>Flavobacteriaceae</taxon>
        <taxon>Flavobacterium</taxon>
    </lineage>
</organism>
<accession>A0A444H6Q9</accession>
<protein>
    <submittedName>
        <fullName evidence="2">T9SS type B sorting domain-containing protein</fullName>
    </submittedName>
</protein>
<keyword evidence="1" id="KW-0732">Signal</keyword>
<reference evidence="2 3" key="1">
    <citation type="submission" date="2019-01" db="EMBL/GenBank/DDBJ databases">
        <title>Flavobacterium sp. nov.,isolated from freshwater.</title>
        <authorList>
            <person name="Zhang R."/>
            <person name="Du Z.-J."/>
        </authorList>
    </citation>
    <scope>NUCLEOTIDE SEQUENCE [LARGE SCALE GENOMIC DNA]</scope>
    <source>
        <strain evidence="2 3">1E403</strain>
    </source>
</reference>
<evidence type="ECO:0000313" key="3">
    <source>
        <dbReference type="Proteomes" id="UP000287527"/>
    </source>
</evidence>
<sequence>MKLAINKITQKVIQLTLKNCICFFLLFMFAPSVWAQTFSVTAVPTAATCNGNGSMVLSSSGAQTGASIHYRVYKLPNVTTPVWSSTDPNVIGQTSGNYKVEATQIVAGTPFGAPAVTQTIIDDNIIPLQFTIDHVNAICNDGILTVVMISGNPVTYEITTPIIRPAQTSTIFTGLAPGSYTIKVTDNCGAADSQVVTLFLDTPVLELGSISFPDDELAACDLLTILNDVANTNPTSAIAYPIEVTSTYYPPNGAPPIIYTQTIAGGVNDGFPITQVVPYYYNQNCSYKFKIVDRCGKELQSPLYPVKPLLTVMGELKLVECLGRTMEVNPNKYMPPFTLQFTTTPPGFNPADYNDIYPGPYNTPDLPAVFGSPGNPLPEGSYAFSILDACGRTASSGIIEIAKPIVAAEVFTGNALCTTGLGSAVVSIPGLYMQTVIITAAPPEYANPVPHVVFEYDPDDDPVDEVLINNLPPGEYSVTLIDTCGIVLTKDFKIAPYKGARADVNARVDCEEGFGTIRLSIGEDITQIAIVSAPTNYPHPLPHDVFAYVNQSEETLYMDHLVPGQYKFKASTTCDNDVEMLPPVFTVNAYKVTTNDHTLTPHCGSFDLFYDHVSNGQIFVTYSLQKLDEVSGLWSHPDTGVLYTEGTKIINDPLNGTPNALKIKNNDTTYSLVYPTGNYRIVKQYKCWGDGSQEIYEKLCTSVSYEFKYFNELTITGLLNLSCFSQNGDIQVSAFGVAPITYKIVSKNGQPFLIDNGENNIFNDLELAVYTVIVTDKCGSRPLTFNIADIPSLVYAPDPDRIPTLEHCDDDDNGTEVFDISVHNAIILDTQIPSDVTITYHATLNDAQQGINAITNLQQYTTATTTIHVRVTHISGNGCIALTSFNLLVRPKPVLKMAEKWHGCEGENIVITADSGFSSYIWSDGSTNQSTSVSQPGSYTVTVKDKFGCEASKTVEVTTSPPPVINTVNVSDWTDNNNVISVVMEPTNIPSDFEYSIDNITYQDSPTFTGLPPGQYTVYVKDKGDCGIDKRFAYILTYPKFFTPNGDGINETWRIKLSVLEPDMKIYIYDRYGKLITGFDPNSNGWDGTLNGKRLPSTDYWFVVIRQNGQELKGHFSMIR</sequence>
<comment type="caution">
    <text evidence="2">The sequence shown here is derived from an EMBL/GenBank/DDBJ whole genome shotgun (WGS) entry which is preliminary data.</text>
</comment>
<keyword evidence="3" id="KW-1185">Reference proteome</keyword>
<dbReference type="AlphaFoldDB" id="A0A444H6Q9"/>
<name>A0A444H6Q9_9FLAO</name>
<dbReference type="EMBL" id="SBII01000009">
    <property type="protein sequence ID" value="RWW98920.1"/>
    <property type="molecule type" value="Genomic_DNA"/>
</dbReference>
<evidence type="ECO:0000313" key="2">
    <source>
        <dbReference type="EMBL" id="RWW98920.1"/>
    </source>
</evidence>
<gene>
    <name evidence="2" type="ORF">EPI11_13425</name>
</gene>
<evidence type="ECO:0000256" key="1">
    <source>
        <dbReference type="SAM" id="SignalP"/>
    </source>
</evidence>
<dbReference type="OrthoDB" id="1652165at2"/>
<proteinExistence type="predicted"/>
<feature type="chain" id="PRO_5019260862" evidence="1">
    <location>
        <begin position="36"/>
        <end position="1120"/>
    </location>
</feature>
<dbReference type="Pfam" id="PF13585">
    <property type="entry name" value="CHU_C"/>
    <property type="match status" value="1"/>
</dbReference>
<dbReference type="NCBIfam" id="TIGR04131">
    <property type="entry name" value="Bac_Flav_CTERM"/>
    <property type="match status" value="1"/>
</dbReference>